<keyword evidence="2" id="KW-0808">Transferase</keyword>
<reference evidence="3 4" key="3">
    <citation type="submission" date="2015-01" db="EMBL/GenBank/DDBJ databases">
        <authorList>
            <consortium name="NBRP consortium"/>
            <person name="Sawabe T."/>
            <person name="Meirelles P."/>
            <person name="Feng G."/>
            <person name="Sayaka M."/>
            <person name="Hattori M."/>
            <person name="Ohkuma M."/>
        </authorList>
    </citation>
    <scope>NUCLEOTIDE SEQUENCE [LARGE SCALE GENOMIC DNA]</scope>
    <source>
        <strain evidence="3">JCM 19241</strain>
        <strain evidence="1 4">JCM19232</strain>
        <strain evidence="2">JCM19241</strain>
    </source>
</reference>
<dbReference type="CDD" id="cd22890">
    <property type="entry name" value="ChiS-DBD"/>
    <property type="match status" value="1"/>
</dbReference>
<dbReference type="STRING" id="1481914.JCM19241_2282"/>
<accession>A0A0B8P4T9</accession>
<reference evidence="1 4" key="1">
    <citation type="submission" date="2015-01" db="EMBL/GenBank/DDBJ databases">
        <title>Vibrio sp. C5 JCM 19232 whole genome shotgun sequence.</title>
        <authorList>
            <person name="Sawabe T."/>
            <person name="Meirelles P."/>
            <person name="Feng G."/>
            <person name="Sayaka M."/>
            <person name="Hattori M."/>
            <person name="Ohkuma M."/>
        </authorList>
    </citation>
    <scope>NUCLEOTIDE SEQUENCE [LARGE SCALE GENOMIC DNA]</scope>
    <source>
        <strain evidence="1 4">JCM19232</strain>
    </source>
</reference>
<dbReference type="EMBL" id="BBSA01000004">
    <property type="protein sequence ID" value="GAM61775.1"/>
    <property type="molecule type" value="Genomic_DNA"/>
</dbReference>
<sequence>MYDLAIEYWESHEGQTKFTFAEQSGLWRVYLDRSTLQTRTLDKYLRVETLPKTPRWRTVLNSLDFILTHSDRDDAQRAQLLSLRDQLQYQVTQN</sequence>
<dbReference type="EMBL" id="BBSC01000001">
    <property type="protein sequence ID" value="GAM72827.1"/>
    <property type="molecule type" value="Genomic_DNA"/>
</dbReference>
<accession>A0A0B8Q7A2</accession>
<reference evidence="2 3" key="2">
    <citation type="submission" date="2015-01" db="EMBL/GenBank/DDBJ databases">
        <title>Vibrio sp. C94 JCM 19241 whole genome shotgun sequence.</title>
        <authorList>
            <person name="Sawabe T."/>
            <person name="Meirelles P."/>
            <person name="Feng G."/>
            <person name="Sayaka M."/>
            <person name="Hattori M."/>
            <person name="Ohkuma M."/>
        </authorList>
    </citation>
    <scope>NUCLEOTIDE SEQUENCE [LARGE SCALE GENOMIC DNA]</scope>
    <source>
        <strain evidence="3">JCM 19241</strain>
        <strain evidence="2">JCM19241</strain>
    </source>
</reference>
<evidence type="ECO:0000313" key="3">
    <source>
        <dbReference type="Proteomes" id="UP000031666"/>
    </source>
</evidence>
<evidence type="ECO:0000313" key="1">
    <source>
        <dbReference type="EMBL" id="GAM61775.1"/>
    </source>
</evidence>
<organism evidence="2 3">
    <name type="scientific">Vibrio ishigakensis</name>
    <dbReference type="NCBI Taxonomy" id="1481914"/>
    <lineage>
        <taxon>Bacteria</taxon>
        <taxon>Pseudomonadati</taxon>
        <taxon>Pseudomonadota</taxon>
        <taxon>Gammaproteobacteria</taxon>
        <taxon>Vibrionales</taxon>
        <taxon>Vibrionaceae</taxon>
        <taxon>Vibrio</taxon>
    </lineage>
</organism>
<protein>
    <submittedName>
        <fullName evidence="2">Chitin catabolic cascade sensor histidine kinase chiS</fullName>
    </submittedName>
</protein>
<evidence type="ECO:0000313" key="2">
    <source>
        <dbReference type="EMBL" id="GAM72827.1"/>
    </source>
</evidence>
<dbReference type="Proteomes" id="UP000031670">
    <property type="component" value="Unassembled WGS sequence"/>
</dbReference>
<proteinExistence type="predicted"/>
<gene>
    <name evidence="1" type="ORF">JCM19232_6080</name>
    <name evidence="2" type="ORF">JCM19241_2282</name>
</gene>
<dbReference type="AlphaFoldDB" id="A0A0B8Q7A2"/>
<evidence type="ECO:0000313" key="4">
    <source>
        <dbReference type="Proteomes" id="UP000031670"/>
    </source>
</evidence>
<keyword evidence="2" id="KW-0418">Kinase</keyword>
<dbReference type="Proteomes" id="UP000031666">
    <property type="component" value="Unassembled WGS sequence"/>
</dbReference>
<comment type="caution">
    <text evidence="2">The sequence shown here is derived from an EMBL/GenBank/DDBJ whole genome shotgun (WGS) entry which is preliminary data.</text>
</comment>
<name>A0A0B8Q7A2_9VIBR</name>
<dbReference type="GO" id="GO:0016301">
    <property type="term" value="F:kinase activity"/>
    <property type="evidence" value="ECO:0007669"/>
    <property type="project" value="UniProtKB-KW"/>
</dbReference>